<dbReference type="GO" id="GO:0016491">
    <property type="term" value="F:oxidoreductase activity"/>
    <property type="evidence" value="ECO:0007669"/>
    <property type="project" value="InterPro"/>
</dbReference>
<dbReference type="EnsemblProtists" id="EOD23700">
    <property type="protein sequence ID" value="EOD23700"/>
    <property type="gene ID" value="EMIHUDRAFT_457922"/>
</dbReference>
<dbReference type="InterPro" id="IPR012171">
    <property type="entry name" value="Fatty_acid_desaturase"/>
</dbReference>
<name>A0A0D3JJL5_EMIH1</name>
<dbReference type="PaxDb" id="2903-EOD23700"/>
<sequence length="332" mass="37893">MMVQVVCVAVSKSPGCKILFFQCQCALVVVPCLVSCEGASSPAAMCRAPEWHQDDKFSIEQEWPKDAKFPDIVIDQKYPSLSQIKAWIPASCFEKSTAKSMYYFVRDASCILGTQAAILALCRSAAFAALPLLVQPRCEVGFFMWCMFVVGHDCGHTTFSPSSAVNEIMGEEDYSHMWFTESQQHKIMRIPHLAFHYAIRVATPLVNWFLYLYVGQPDGGHFLPLYGRLWKDASLGDFLRGYASSAVSAASMCLWYQVYGDCVVRAYCLPWMWYGWWLFTVTFFQHHFDEMLLFRDGAWSYVRGAFETIDRTYGFGIDDFHHNITDGHVMHH</sequence>
<evidence type="ECO:0000313" key="1">
    <source>
        <dbReference type="EnsemblProtists" id="EOD23700"/>
    </source>
</evidence>
<dbReference type="RefSeq" id="XP_005776129.1">
    <property type="nucleotide sequence ID" value="XM_005776072.1"/>
</dbReference>
<dbReference type="GeneID" id="17269244"/>
<reference evidence="2" key="1">
    <citation type="journal article" date="2013" name="Nature">
        <title>Pan genome of the phytoplankton Emiliania underpins its global distribution.</title>
        <authorList>
            <person name="Read B.A."/>
            <person name="Kegel J."/>
            <person name="Klute M.J."/>
            <person name="Kuo A."/>
            <person name="Lefebvre S.C."/>
            <person name="Maumus F."/>
            <person name="Mayer C."/>
            <person name="Miller J."/>
            <person name="Monier A."/>
            <person name="Salamov A."/>
            <person name="Young J."/>
            <person name="Aguilar M."/>
            <person name="Claverie J.M."/>
            <person name="Frickenhaus S."/>
            <person name="Gonzalez K."/>
            <person name="Herman E.K."/>
            <person name="Lin Y.C."/>
            <person name="Napier J."/>
            <person name="Ogata H."/>
            <person name="Sarno A.F."/>
            <person name="Shmutz J."/>
            <person name="Schroeder D."/>
            <person name="de Vargas C."/>
            <person name="Verret F."/>
            <person name="von Dassow P."/>
            <person name="Valentin K."/>
            <person name="Van de Peer Y."/>
            <person name="Wheeler G."/>
            <person name="Dacks J.B."/>
            <person name="Delwiche C.F."/>
            <person name="Dyhrman S.T."/>
            <person name="Glockner G."/>
            <person name="John U."/>
            <person name="Richards T."/>
            <person name="Worden A.Z."/>
            <person name="Zhang X."/>
            <person name="Grigoriev I.V."/>
            <person name="Allen A.E."/>
            <person name="Bidle K."/>
            <person name="Borodovsky M."/>
            <person name="Bowler C."/>
            <person name="Brownlee C."/>
            <person name="Cock J.M."/>
            <person name="Elias M."/>
            <person name="Gladyshev V.N."/>
            <person name="Groth M."/>
            <person name="Guda C."/>
            <person name="Hadaegh A."/>
            <person name="Iglesias-Rodriguez M.D."/>
            <person name="Jenkins J."/>
            <person name="Jones B.M."/>
            <person name="Lawson T."/>
            <person name="Leese F."/>
            <person name="Lindquist E."/>
            <person name="Lobanov A."/>
            <person name="Lomsadze A."/>
            <person name="Malik S.B."/>
            <person name="Marsh M.E."/>
            <person name="Mackinder L."/>
            <person name="Mock T."/>
            <person name="Mueller-Roeber B."/>
            <person name="Pagarete A."/>
            <person name="Parker M."/>
            <person name="Probert I."/>
            <person name="Quesneville H."/>
            <person name="Raines C."/>
            <person name="Rensing S.A."/>
            <person name="Riano-Pachon D.M."/>
            <person name="Richier S."/>
            <person name="Rokitta S."/>
            <person name="Shiraiwa Y."/>
            <person name="Soanes D.M."/>
            <person name="van der Giezen M."/>
            <person name="Wahlund T.M."/>
            <person name="Williams B."/>
            <person name="Wilson W."/>
            <person name="Wolfe G."/>
            <person name="Wurch L.L."/>
        </authorList>
    </citation>
    <scope>NUCLEOTIDE SEQUENCE</scope>
</reference>
<dbReference type="Proteomes" id="UP000013827">
    <property type="component" value="Unassembled WGS sequence"/>
</dbReference>
<reference evidence="1" key="2">
    <citation type="submission" date="2024-10" db="UniProtKB">
        <authorList>
            <consortium name="EnsemblProtists"/>
        </authorList>
    </citation>
    <scope>IDENTIFICATION</scope>
</reference>
<keyword evidence="2" id="KW-1185">Reference proteome</keyword>
<dbReference type="KEGG" id="ehx:EMIHUDRAFT_457922"/>
<dbReference type="HOGENOM" id="CLU_033094_1_0_1"/>
<proteinExistence type="predicted"/>
<dbReference type="PANTHER" id="PTHR32100">
    <property type="entry name" value="OMEGA-6 FATTY ACID DESATURASE, CHLOROPLASTIC"/>
    <property type="match status" value="1"/>
</dbReference>
<evidence type="ECO:0008006" key="3">
    <source>
        <dbReference type="Google" id="ProtNLM"/>
    </source>
</evidence>
<dbReference type="eggNOG" id="ENOG502RZW1">
    <property type="taxonomic scope" value="Eukaryota"/>
</dbReference>
<accession>A0A0D3JJL5</accession>
<organism evidence="1 2">
    <name type="scientific">Emiliania huxleyi (strain CCMP1516)</name>
    <dbReference type="NCBI Taxonomy" id="280463"/>
    <lineage>
        <taxon>Eukaryota</taxon>
        <taxon>Haptista</taxon>
        <taxon>Haptophyta</taxon>
        <taxon>Prymnesiophyceae</taxon>
        <taxon>Isochrysidales</taxon>
        <taxon>Noelaerhabdaceae</taxon>
        <taxon>Emiliania</taxon>
    </lineage>
</organism>
<protein>
    <recommendedName>
        <fullName evidence="3">Fatty acid desaturase domain-containing protein</fullName>
    </recommendedName>
</protein>
<evidence type="ECO:0000313" key="2">
    <source>
        <dbReference type="Proteomes" id="UP000013827"/>
    </source>
</evidence>
<dbReference type="STRING" id="2903.R1EAG4"/>
<dbReference type="AlphaFoldDB" id="A0A0D3JJL5"/>